<sequence>MQEGVRKWKEELLVYCLNCLNNVSTDVLSIAIRAIHEGSYTSELQSMFTEWQIMSQLEYIIHNKQDIVVGNTLKNIESQTSTSYDGVVRATKERSQFHPKTALKIFTELIRINPLCYEALIYLSNACLDGGFNIEAVKILEKGRTIIERTIEILAPPQGTTLADQNLLYLAPIYQKLHCMKHLFMGKILASRAQCGHSRLSSDRRSSKRPALLQGHRIRPYKRSSTFLFVL</sequence>
<dbReference type="EMBL" id="JAOPGA020001155">
    <property type="protein sequence ID" value="KAL0485655.1"/>
    <property type="molecule type" value="Genomic_DNA"/>
</dbReference>
<name>A0AAW2Z9V7_9EUKA</name>
<gene>
    <name evidence="1" type="ORF">AKO1_011896</name>
</gene>
<comment type="caution">
    <text evidence="1">The sequence shown here is derived from an EMBL/GenBank/DDBJ whole genome shotgun (WGS) entry which is preliminary data.</text>
</comment>
<protein>
    <submittedName>
        <fullName evidence="1">Uncharacterized protein</fullName>
    </submittedName>
</protein>
<evidence type="ECO:0000313" key="2">
    <source>
        <dbReference type="Proteomes" id="UP001431209"/>
    </source>
</evidence>
<evidence type="ECO:0000313" key="1">
    <source>
        <dbReference type="EMBL" id="KAL0485655.1"/>
    </source>
</evidence>
<proteinExistence type="predicted"/>
<keyword evidence="2" id="KW-1185">Reference proteome</keyword>
<dbReference type="AlphaFoldDB" id="A0AAW2Z9V7"/>
<accession>A0AAW2Z9V7</accession>
<organism evidence="1 2">
    <name type="scientific">Acrasis kona</name>
    <dbReference type="NCBI Taxonomy" id="1008807"/>
    <lineage>
        <taxon>Eukaryota</taxon>
        <taxon>Discoba</taxon>
        <taxon>Heterolobosea</taxon>
        <taxon>Tetramitia</taxon>
        <taxon>Eutetramitia</taxon>
        <taxon>Acrasidae</taxon>
        <taxon>Acrasis</taxon>
    </lineage>
</organism>
<reference evidence="1 2" key="1">
    <citation type="submission" date="2024-03" db="EMBL/GenBank/DDBJ databases">
        <title>The Acrasis kona genome and developmental transcriptomes reveal deep origins of eukaryotic multicellular pathways.</title>
        <authorList>
            <person name="Sheikh S."/>
            <person name="Fu C.-J."/>
            <person name="Brown M.W."/>
            <person name="Baldauf S.L."/>
        </authorList>
    </citation>
    <scope>NUCLEOTIDE SEQUENCE [LARGE SCALE GENOMIC DNA]</scope>
    <source>
        <strain evidence="1 2">ATCC MYA-3509</strain>
    </source>
</reference>
<dbReference type="Proteomes" id="UP001431209">
    <property type="component" value="Unassembled WGS sequence"/>
</dbReference>